<keyword evidence="3" id="KW-1185">Reference proteome</keyword>
<feature type="region of interest" description="Disordered" evidence="1">
    <location>
        <begin position="30"/>
        <end position="50"/>
    </location>
</feature>
<gene>
    <name evidence="2" type="ORF">LVJ94_15805</name>
</gene>
<evidence type="ECO:0000313" key="2">
    <source>
        <dbReference type="EMBL" id="WXB08694.1"/>
    </source>
</evidence>
<reference evidence="2" key="1">
    <citation type="submission" date="2021-12" db="EMBL/GenBank/DDBJ databases">
        <title>Discovery of the Pendulisporaceae a myxobacterial family with distinct sporulation behavior and unique specialized metabolism.</title>
        <authorList>
            <person name="Garcia R."/>
            <person name="Popoff A."/>
            <person name="Bader C.D."/>
            <person name="Loehr J."/>
            <person name="Walesch S."/>
            <person name="Walt C."/>
            <person name="Boldt J."/>
            <person name="Bunk B."/>
            <person name="Haeckl F.J.F.P.J."/>
            <person name="Gunesch A.P."/>
            <person name="Birkelbach J."/>
            <person name="Nuebel U."/>
            <person name="Pietschmann T."/>
            <person name="Bach T."/>
            <person name="Mueller R."/>
        </authorList>
    </citation>
    <scope>NUCLEOTIDE SEQUENCE</scope>
    <source>
        <strain evidence="2">MSr11367</strain>
    </source>
</reference>
<dbReference type="EMBL" id="CP089983">
    <property type="protein sequence ID" value="WXB08694.1"/>
    <property type="molecule type" value="Genomic_DNA"/>
</dbReference>
<protein>
    <submittedName>
        <fullName evidence="2">Uncharacterized protein</fullName>
    </submittedName>
</protein>
<feature type="compositionally biased region" description="Polar residues" evidence="1">
    <location>
        <begin position="38"/>
        <end position="50"/>
    </location>
</feature>
<organism evidence="2 3">
    <name type="scientific">Pendulispora rubella</name>
    <dbReference type="NCBI Taxonomy" id="2741070"/>
    <lineage>
        <taxon>Bacteria</taxon>
        <taxon>Pseudomonadati</taxon>
        <taxon>Myxococcota</taxon>
        <taxon>Myxococcia</taxon>
        <taxon>Myxococcales</taxon>
        <taxon>Sorangiineae</taxon>
        <taxon>Pendulisporaceae</taxon>
        <taxon>Pendulispora</taxon>
    </lineage>
</organism>
<proteinExistence type="predicted"/>
<evidence type="ECO:0000256" key="1">
    <source>
        <dbReference type="SAM" id="MobiDB-lite"/>
    </source>
</evidence>
<dbReference type="RefSeq" id="WP_394838365.1">
    <property type="nucleotide sequence ID" value="NZ_CP089929.1"/>
</dbReference>
<sequence length="65" mass="7004">MNFVTPGDPAQSYVMHKLDGDQKQLAAACTGEPDCGSQMPQGQPPLAQSTRDTIRRWITEGAADN</sequence>
<name>A0ABZ2LCQ1_9BACT</name>
<dbReference type="Proteomes" id="UP001374803">
    <property type="component" value="Chromosome"/>
</dbReference>
<evidence type="ECO:0000313" key="3">
    <source>
        <dbReference type="Proteomes" id="UP001374803"/>
    </source>
</evidence>
<accession>A0ABZ2LCQ1</accession>